<name>A0A2H9M259_HUBC1</name>
<evidence type="ECO:0000313" key="3">
    <source>
        <dbReference type="Proteomes" id="UP000230713"/>
    </source>
</evidence>
<dbReference type="EMBL" id="PEUT01000049">
    <property type="protein sequence ID" value="PIV13621.1"/>
    <property type="molecule type" value="Genomic_DNA"/>
</dbReference>
<accession>A0A2H9M259</accession>
<keyword evidence="1" id="KW-0812">Transmembrane</keyword>
<organism evidence="2 3">
    <name type="scientific">Huberarchaeum crystalense</name>
    <dbReference type="NCBI Taxonomy" id="2014257"/>
    <lineage>
        <taxon>Archaea</taxon>
        <taxon>Candidatus Huberarchaeota</taxon>
        <taxon>Candidatus Huberarchaeia</taxon>
        <taxon>Candidatus Huberarchaeales</taxon>
        <taxon>Candidatus Huberarchaeaceae</taxon>
        <taxon>Candidatus Huberarchaeum</taxon>
    </lineage>
</organism>
<keyword evidence="1" id="KW-1133">Transmembrane helix</keyword>
<evidence type="ECO:0000313" key="2">
    <source>
        <dbReference type="EMBL" id="PIV13621.1"/>
    </source>
</evidence>
<dbReference type="AlphaFoldDB" id="A0A2H9M259"/>
<evidence type="ECO:0000256" key="1">
    <source>
        <dbReference type="SAM" id="Phobius"/>
    </source>
</evidence>
<proteinExistence type="predicted"/>
<comment type="caution">
    <text evidence="2">The sequence shown here is derived from an EMBL/GenBank/DDBJ whole genome shotgun (WGS) entry which is preliminary data.</text>
</comment>
<reference evidence="3" key="1">
    <citation type="submission" date="2017-09" db="EMBL/GenBank/DDBJ databases">
        <title>Depth-based differentiation of microbial function through sediment-hosted aquifers and enrichment of novel symbionts in the deep terrestrial subsurface.</title>
        <authorList>
            <person name="Probst A.J."/>
            <person name="Ladd B."/>
            <person name="Jarett J.K."/>
            <person name="Geller-Mcgrath D.E."/>
            <person name="Sieber C.M.K."/>
            <person name="Emerson J.B."/>
            <person name="Anantharaman K."/>
            <person name="Thomas B.C."/>
            <person name="Malmstrom R."/>
            <person name="Stieglmeier M."/>
            <person name="Klingl A."/>
            <person name="Woyke T."/>
            <person name="Ryan C.M."/>
            <person name="Banfield J.F."/>
        </authorList>
    </citation>
    <scope>NUCLEOTIDE SEQUENCE [LARGE SCALE GENOMIC DNA]</scope>
</reference>
<feature type="transmembrane region" description="Helical" evidence="1">
    <location>
        <begin position="111"/>
        <end position="135"/>
    </location>
</feature>
<feature type="transmembrane region" description="Helical" evidence="1">
    <location>
        <begin position="38"/>
        <end position="57"/>
    </location>
</feature>
<feature type="transmembrane region" description="Helical" evidence="1">
    <location>
        <begin position="6"/>
        <end position="26"/>
    </location>
</feature>
<keyword evidence="1" id="KW-0472">Membrane</keyword>
<feature type="transmembrane region" description="Helical" evidence="1">
    <location>
        <begin position="155"/>
        <end position="180"/>
    </location>
</feature>
<feature type="transmembrane region" description="Helical" evidence="1">
    <location>
        <begin position="63"/>
        <end position="90"/>
    </location>
</feature>
<gene>
    <name evidence="2" type="ORF">COS45_02050</name>
</gene>
<protein>
    <submittedName>
        <fullName evidence="2">Uncharacterized protein</fullName>
    </submittedName>
</protein>
<dbReference type="Proteomes" id="UP000230713">
    <property type="component" value="Unassembled WGS sequence"/>
</dbReference>
<sequence length="183" mass="20738">MVDFTIFLQPLYPVLIAIFFMALLYGVLSASKIFSASIVTNAILSATFGLLVLLVVWNTNEEAITGFFGVLPILLIILLITIIILGMFGIDMKTLMGDFNLKYYLERRSEAKVTGLIIKGVIYPLIIGFIFWFLIEFVFVPLKMFEVNPITSLLHAFFTPDIFITIVIIISMIALMWYFVKSD</sequence>